<comment type="caution">
    <text evidence="1">The sequence shown here is derived from an EMBL/GenBank/DDBJ whole genome shotgun (WGS) entry which is preliminary data.</text>
</comment>
<dbReference type="Proteomes" id="UP001516023">
    <property type="component" value="Unassembled WGS sequence"/>
</dbReference>
<protein>
    <recommendedName>
        <fullName evidence="3">F-box domain-containing protein</fullName>
    </recommendedName>
</protein>
<proteinExistence type="predicted"/>
<evidence type="ECO:0000313" key="1">
    <source>
        <dbReference type="EMBL" id="KAL3804401.1"/>
    </source>
</evidence>
<accession>A0ABD3QZ79</accession>
<gene>
    <name evidence="1" type="ORF">HJC23_011329</name>
</gene>
<dbReference type="EMBL" id="JABMIG020000008">
    <property type="protein sequence ID" value="KAL3804401.1"/>
    <property type="molecule type" value="Genomic_DNA"/>
</dbReference>
<keyword evidence="2" id="KW-1185">Reference proteome</keyword>
<evidence type="ECO:0000313" key="2">
    <source>
        <dbReference type="Proteomes" id="UP001516023"/>
    </source>
</evidence>
<organism evidence="1 2">
    <name type="scientific">Cyclotella cryptica</name>
    <dbReference type="NCBI Taxonomy" id="29204"/>
    <lineage>
        <taxon>Eukaryota</taxon>
        <taxon>Sar</taxon>
        <taxon>Stramenopiles</taxon>
        <taxon>Ochrophyta</taxon>
        <taxon>Bacillariophyta</taxon>
        <taxon>Coscinodiscophyceae</taxon>
        <taxon>Thalassiosirophycidae</taxon>
        <taxon>Stephanodiscales</taxon>
        <taxon>Stephanodiscaceae</taxon>
        <taxon>Cyclotella</taxon>
    </lineage>
</organism>
<reference evidence="1 2" key="1">
    <citation type="journal article" date="2020" name="G3 (Bethesda)">
        <title>Improved Reference Genome for Cyclotella cryptica CCMP332, a Model for Cell Wall Morphogenesis, Salinity Adaptation, and Lipid Production in Diatoms (Bacillariophyta).</title>
        <authorList>
            <person name="Roberts W.R."/>
            <person name="Downey K.M."/>
            <person name="Ruck E.C."/>
            <person name="Traller J.C."/>
            <person name="Alverson A.J."/>
        </authorList>
    </citation>
    <scope>NUCLEOTIDE SEQUENCE [LARGE SCALE GENOMIC DNA]</scope>
    <source>
        <strain evidence="1 2">CCMP332</strain>
    </source>
</reference>
<name>A0ABD3QZ79_9STRA</name>
<evidence type="ECO:0008006" key="3">
    <source>
        <dbReference type="Google" id="ProtNLM"/>
    </source>
</evidence>
<sequence length="273" mass="30470">MQGEIALSHLPVEALSYVASFLTTPSRALLAVALHDDNSSAIVGDIWGTLDFGQLEEDLSRNLTDNHLKTVLLCVDAVSRIKTLRLANCISITGAGLEPLRGSAIIEKIDLSLVGDHESPILDVEPSLSCDFVLPILDSIIERDGNALKYLQFPHAWQKERPVDPNFCRFISRYNAMFNSQNTISCLECNTSLPEEDLYWIGPDEDAQYFGTQNYTCYRCTKHFCYAYGHVSCALMRKVSMVYDHAILIMFAAVIADCKCIKMERVIVLHAVS</sequence>
<dbReference type="AlphaFoldDB" id="A0ABD3QZ79"/>